<feature type="transmembrane region" description="Helical" evidence="5">
    <location>
        <begin position="186"/>
        <end position="207"/>
    </location>
</feature>
<feature type="transmembrane region" description="Helical" evidence="5">
    <location>
        <begin position="228"/>
        <end position="249"/>
    </location>
</feature>
<feature type="transmembrane region" description="Helical" evidence="5">
    <location>
        <begin position="255"/>
        <end position="274"/>
    </location>
</feature>
<feature type="compositionally biased region" description="Polar residues" evidence="4">
    <location>
        <begin position="540"/>
        <end position="554"/>
    </location>
</feature>
<dbReference type="InterPro" id="IPR035500">
    <property type="entry name" value="NHR-like_dom_sf"/>
</dbReference>
<reference evidence="7 8" key="1">
    <citation type="submission" date="2025-04" db="UniProtKB">
        <authorList>
            <consortium name="RefSeq"/>
        </authorList>
    </citation>
    <scope>IDENTIFICATION</scope>
</reference>
<evidence type="ECO:0000256" key="4">
    <source>
        <dbReference type="SAM" id="MobiDB-lite"/>
    </source>
</evidence>
<dbReference type="PANTHER" id="PTHR31133">
    <property type="entry name" value="MEMBRANE PROTEIN"/>
    <property type="match status" value="1"/>
</dbReference>
<dbReference type="RefSeq" id="XP_008450040.1">
    <property type="nucleotide sequence ID" value="XM_008451818.2"/>
</dbReference>
<evidence type="ECO:0000256" key="1">
    <source>
        <dbReference type="ARBA" id="ARBA00023015"/>
    </source>
</evidence>
<keyword evidence="5" id="KW-0472">Membrane</keyword>
<accession>A0A1S4DY04</accession>
<keyword evidence="2" id="KW-0804">Transcription</keyword>
<feature type="transmembrane region" description="Helical" evidence="5">
    <location>
        <begin position="89"/>
        <end position="110"/>
    </location>
</feature>
<evidence type="ECO:0000313" key="8">
    <source>
        <dbReference type="RefSeq" id="XP_016900862.1"/>
    </source>
</evidence>
<keyword evidence="3" id="KW-0675">Receptor</keyword>
<keyword evidence="1" id="KW-0805">Transcription regulation</keyword>
<dbReference type="AlphaFoldDB" id="A0A1S4DY04"/>
<organism evidence="6 8">
    <name type="scientific">Cucumis melo</name>
    <name type="common">Muskmelon</name>
    <dbReference type="NCBI Taxonomy" id="3656"/>
    <lineage>
        <taxon>Eukaryota</taxon>
        <taxon>Viridiplantae</taxon>
        <taxon>Streptophyta</taxon>
        <taxon>Embryophyta</taxon>
        <taxon>Tracheophyta</taxon>
        <taxon>Spermatophyta</taxon>
        <taxon>Magnoliopsida</taxon>
        <taxon>eudicotyledons</taxon>
        <taxon>Gunneridae</taxon>
        <taxon>Pentapetalae</taxon>
        <taxon>rosids</taxon>
        <taxon>fabids</taxon>
        <taxon>Cucurbitales</taxon>
        <taxon>Cucurbitaceae</taxon>
        <taxon>Benincaseae</taxon>
        <taxon>Cucumis</taxon>
    </lineage>
</organism>
<dbReference type="eggNOG" id="ENOG502QTQM">
    <property type="taxonomic scope" value="Eukaryota"/>
</dbReference>
<feature type="compositionally biased region" description="Polar residues" evidence="4">
    <location>
        <begin position="562"/>
        <end position="573"/>
    </location>
</feature>
<gene>
    <name evidence="7 8" type="primary">LOC103491747</name>
</gene>
<feature type="transmembrane region" description="Helical" evidence="5">
    <location>
        <begin position="6"/>
        <end position="27"/>
    </location>
</feature>
<feature type="region of interest" description="Disordered" evidence="4">
    <location>
        <begin position="537"/>
        <end position="589"/>
    </location>
</feature>
<dbReference type="Proteomes" id="UP001652600">
    <property type="component" value="Chromosome 6"/>
</dbReference>
<dbReference type="InterPro" id="IPR040229">
    <property type="entry name" value="At3g27390-like"/>
</dbReference>
<evidence type="ECO:0000313" key="7">
    <source>
        <dbReference type="RefSeq" id="XP_008450040.1"/>
    </source>
</evidence>
<keyword evidence="6" id="KW-1185">Reference proteome</keyword>
<dbReference type="SUPFAM" id="SSF48508">
    <property type="entry name" value="Nuclear receptor ligand-binding domain"/>
    <property type="match status" value="1"/>
</dbReference>
<dbReference type="KEGG" id="cmo:103491747"/>
<feature type="compositionally biased region" description="Basic and acidic residues" evidence="4">
    <location>
        <begin position="574"/>
        <end position="589"/>
    </location>
</feature>
<evidence type="ECO:0000256" key="5">
    <source>
        <dbReference type="SAM" id="Phobius"/>
    </source>
</evidence>
<keyword evidence="5" id="KW-1133">Transmembrane helix</keyword>
<evidence type="ECO:0000256" key="3">
    <source>
        <dbReference type="ARBA" id="ARBA00023170"/>
    </source>
</evidence>
<dbReference type="OrthoDB" id="1906116at2759"/>
<protein>
    <submittedName>
        <fullName evidence="7 8">Uncharacterized membrane protein At3g27390</fullName>
    </submittedName>
</protein>
<name>A0A1S4DY04_CUCME</name>
<proteinExistence type="predicted"/>
<keyword evidence="5" id="KW-0812">Transmembrane</keyword>
<dbReference type="GeneID" id="103491747"/>
<dbReference type="PANTHER" id="PTHR31133:SF3">
    <property type="entry name" value="TRANSMEMBRANE PROTEIN"/>
    <property type="match status" value="1"/>
</dbReference>
<evidence type="ECO:0000313" key="6">
    <source>
        <dbReference type="Proteomes" id="UP001652600"/>
    </source>
</evidence>
<dbReference type="RefSeq" id="XP_016900862.1">
    <property type="nucleotide sequence ID" value="XM_017045373.1"/>
</dbReference>
<sequence length="589" mass="65678">MEPPRGFFSWLWNFICFIPFFVGLLLLGTIKGIILCPLICLLMVVGISGIVLGLWPMHWFWTYYSILSAKHLGPVLKFVLCFGALPVPLILWPVVSIVASIIGGAAYGFFSPVLATFDAVGESKENQLFHCIYDGTWDTIKGCFTVIRDFGDFCYHSYRSFMQDLRQRTPPNGEHYEIRLLHLPGALIAGVLGIVVDVFMISFIAIFKSPIMLFKGWHRLFNDLIGREGPFLETICVPFAGLIILLWPLAVVGSVLGSIASSLLLGAYAGIVAYQESSILLGLRYIVASLSIYDEYSNDVLDMPEGSCFPRLTYRRVDGQSLSAGLHTSASSSRPSSFRDPPSRMNSLKEPMIDLKPLELLDSLFKACQHHGETMVCEGIITSTDIEDAKSSKGSQVISIGLPAFCILEALLRSAKANSAGLLLSDNVEISSTNRPKDTFFDWFFNPLLIIKDQIKAENLSESEEEYLYRLVLLSGDPERLKNSTTVMPPQSERRQAELEAIARRLRGITKSISRYPTFRRRFDSLVKKLSEELSKKKGSCQSTNGSRSLSRSKSAFGRLFSQKSSNGKTSYRGSERESQPDERDIDIV</sequence>
<evidence type="ECO:0000256" key="2">
    <source>
        <dbReference type="ARBA" id="ARBA00023163"/>
    </source>
</evidence>
<feature type="transmembrane region" description="Helical" evidence="5">
    <location>
        <begin position="34"/>
        <end position="55"/>
    </location>
</feature>